<keyword evidence="3" id="KW-1185">Reference proteome</keyword>
<name>A0A8S1YK52_PAROT</name>
<organism evidence="2 3">
    <name type="scientific">Paramecium octaurelia</name>
    <dbReference type="NCBI Taxonomy" id="43137"/>
    <lineage>
        <taxon>Eukaryota</taxon>
        <taxon>Sar</taxon>
        <taxon>Alveolata</taxon>
        <taxon>Ciliophora</taxon>
        <taxon>Intramacronucleata</taxon>
        <taxon>Oligohymenophorea</taxon>
        <taxon>Peniculida</taxon>
        <taxon>Parameciidae</taxon>
        <taxon>Paramecium</taxon>
    </lineage>
</organism>
<dbReference type="Proteomes" id="UP000683925">
    <property type="component" value="Unassembled WGS sequence"/>
</dbReference>
<sequence>MLSHITFSKLNLILIFLLMQFQIIVSPFLANYRKSATAQQFIQAKCIISNLSISQSCYLNKSKGLIQIIRVVQKLFEQRSQFNKDQNQFQINYGF</sequence>
<dbReference type="AlphaFoldDB" id="A0A8S1YK52"/>
<accession>A0A8S1YK52</accession>
<gene>
    <name evidence="2" type="ORF">POCTA_138.1.T2150004</name>
</gene>
<protein>
    <recommendedName>
        <fullName evidence="4">Transmembrane protein</fullName>
    </recommendedName>
</protein>
<keyword evidence="1" id="KW-1133">Transmembrane helix</keyword>
<evidence type="ECO:0000256" key="1">
    <source>
        <dbReference type="SAM" id="Phobius"/>
    </source>
</evidence>
<evidence type="ECO:0000313" key="3">
    <source>
        <dbReference type="Proteomes" id="UP000683925"/>
    </source>
</evidence>
<comment type="caution">
    <text evidence="2">The sequence shown here is derived from an EMBL/GenBank/DDBJ whole genome shotgun (WGS) entry which is preliminary data.</text>
</comment>
<evidence type="ECO:0000313" key="2">
    <source>
        <dbReference type="EMBL" id="CAD8215216.1"/>
    </source>
</evidence>
<evidence type="ECO:0008006" key="4">
    <source>
        <dbReference type="Google" id="ProtNLM"/>
    </source>
</evidence>
<feature type="transmembrane region" description="Helical" evidence="1">
    <location>
        <begin position="12"/>
        <end position="30"/>
    </location>
</feature>
<reference evidence="2" key="1">
    <citation type="submission" date="2021-01" db="EMBL/GenBank/DDBJ databases">
        <authorList>
            <consortium name="Genoscope - CEA"/>
            <person name="William W."/>
        </authorList>
    </citation>
    <scope>NUCLEOTIDE SEQUENCE</scope>
</reference>
<proteinExistence type="predicted"/>
<keyword evidence="1" id="KW-0812">Transmembrane</keyword>
<dbReference type="EMBL" id="CAJJDP010000219">
    <property type="protein sequence ID" value="CAD8215216.1"/>
    <property type="molecule type" value="Genomic_DNA"/>
</dbReference>
<keyword evidence="1" id="KW-0472">Membrane</keyword>